<evidence type="ECO:0000313" key="4">
    <source>
        <dbReference type="Proteomes" id="UP000634136"/>
    </source>
</evidence>
<dbReference type="PANTHER" id="PTHR33223:SF10">
    <property type="entry name" value="AMINOTRANSFERASE-LIKE PLANT MOBILE DOMAIN-CONTAINING PROTEIN"/>
    <property type="match status" value="1"/>
</dbReference>
<evidence type="ECO:0000313" key="3">
    <source>
        <dbReference type="EMBL" id="KAF7808192.1"/>
    </source>
</evidence>
<feature type="region of interest" description="Disordered" evidence="1">
    <location>
        <begin position="1"/>
        <end position="60"/>
    </location>
</feature>
<feature type="compositionally biased region" description="Polar residues" evidence="1">
    <location>
        <begin position="1"/>
        <end position="10"/>
    </location>
</feature>
<protein>
    <recommendedName>
        <fullName evidence="2">Retrotransposon gag domain-containing protein</fullName>
    </recommendedName>
</protein>
<accession>A0A834W3H3</accession>
<gene>
    <name evidence="3" type="ORF">G2W53_034935</name>
</gene>
<feature type="compositionally biased region" description="Basic and acidic residues" evidence="1">
    <location>
        <begin position="32"/>
        <end position="51"/>
    </location>
</feature>
<comment type="caution">
    <text evidence="3">The sequence shown here is derived from an EMBL/GenBank/DDBJ whole genome shotgun (WGS) entry which is preliminary data.</text>
</comment>
<organism evidence="3 4">
    <name type="scientific">Senna tora</name>
    <dbReference type="NCBI Taxonomy" id="362788"/>
    <lineage>
        <taxon>Eukaryota</taxon>
        <taxon>Viridiplantae</taxon>
        <taxon>Streptophyta</taxon>
        <taxon>Embryophyta</taxon>
        <taxon>Tracheophyta</taxon>
        <taxon>Spermatophyta</taxon>
        <taxon>Magnoliopsida</taxon>
        <taxon>eudicotyledons</taxon>
        <taxon>Gunneridae</taxon>
        <taxon>Pentapetalae</taxon>
        <taxon>rosids</taxon>
        <taxon>fabids</taxon>
        <taxon>Fabales</taxon>
        <taxon>Fabaceae</taxon>
        <taxon>Caesalpinioideae</taxon>
        <taxon>Cassia clade</taxon>
        <taxon>Senna</taxon>
    </lineage>
</organism>
<dbReference type="PANTHER" id="PTHR33223">
    <property type="entry name" value="CCHC-TYPE DOMAIN-CONTAINING PROTEIN"/>
    <property type="match status" value="1"/>
</dbReference>
<proteinExistence type="predicted"/>
<feature type="compositionally biased region" description="Basic and acidic residues" evidence="1">
    <location>
        <begin position="466"/>
        <end position="475"/>
    </location>
</feature>
<reference evidence="3" key="1">
    <citation type="submission" date="2020-09" db="EMBL/GenBank/DDBJ databases">
        <title>Genome-Enabled Discovery of Anthraquinone Biosynthesis in Senna tora.</title>
        <authorList>
            <person name="Kang S.-H."/>
            <person name="Pandey R.P."/>
            <person name="Lee C.-M."/>
            <person name="Sim J.-S."/>
            <person name="Jeong J.-T."/>
            <person name="Choi B.-S."/>
            <person name="Jung M."/>
            <person name="Ginzburg D."/>
            <person name="Zhao K."/>
            <person name="Won S.Y."/>
            <person name="Oh T.-J."/>
            <person name="Yu Y."/>
            <person name="Kim N.-H."/>
            <person name="Lee O.R."/>
            <person name="Lee T.-H."/>
            <person name="Bashyal P."/>
            <person name="Kim T.-S."/>
            <person name="Lee W.-H."/>
            <person name="Kawkins C."/>
            <person name="Kim C.-K."/>
            <person name="Kim J.S."/>
            <person name="Ahn B.O."/>
            <person name="Rhee S.Y."/>
            <person name="Sohng J.K."/>
        </authorList>
    </citation>
    <scope>NUCLEOTIDE SEQUENCE</scope>
    <source>
        <tissue evidence="3">Leaf</tissue>
    </source>
</reference>
<feature type="compositionally biased region" description="Basic and acidic residues" evidence="1">
    <location>
        <begin position="422"/>
        <end position="433"/>
    </location>
</feature>
<feature type="region of interest" description="Disordered" evidence="1">
    <location>
        <begin position="81"/>
        <end position="143"/>
    </location>
</feature>
<dbReference type="OrthoDB" id="1434155at2759"/>
<dbReference type="InterPro" id="IPR005162">
    <property type="entry name" value="Retrotrans_gag_dom"/>
</dbReference>
<feature type="region of interest" description="Disordered" evidence="1">
    <location>
        <begin position="325"/>
        <end position="487"/>
    </location>
</feature>
<feature type="compositionally biased region" description="Basic residues" evidence="1">
    <location>
        <begin position="98"/>
        <end position="114"/>
    </location>
</feature>
<evidence type="ECO:0000256" key="1">
    <source>
        <dbReference type="SAM" id="MobiDB-lite"/>
    </source>
</evidence>
<dbReference type="Pfam" id="PF03732">
    <property type="entry name" value="Retrotrans_gag"/>
    <property type="match status" value="1"/>
</dbReference>
<feature type="compositionally biased region" description="Acidic residues" evidence="1">
    <location>
        <begin position="123"/>
        <end position="132"/>
    </location>
</feature>
<feature type="domain" description="Retrotransposon gag" evidence="2">
    <location>
        <begin position="202"/>
        <end position="284"/>
    </location>
</feature>
<dbReference type="EMBL" id="JAAIUW010000011">
    <property type="protein sequence ID" value="KAF7808192.1"/>
    <property type="molecule type" value="Genomic_DNA"/>
</dbReference>
<sequence>MEPDGTTNSTAKKKTPEQPPESAAATLLAEIAAKRSEKHPENADPQQKEIQKTPMEQASAATSVYDDLVLALLKNQDELKQELRASNCKITELEKPRSKSGSKKQSSRKTRRRKGESTSIDPDSLDEDDESSDSQSSDCQRVKVRRERYPFTRKIMETRMPKLRTPAPLGHYDGKTDPVAHINSFKAEMMYAGASDEAMCKAFPSMLKGDAQLWFSDLASESISSFKQLAKKFTKYFATSRTIKRTSHYLKNIIQGENEPLKDFLDRFTKVARQIQGLKHEVALNYLTDNLMDGAFCQSITKKPPSSMEELMDRSAKYIAIEEVGDSKASSVAKKDRAEHKRKFSSDEQPRDDRKRRDRKDSKYGRTGDRDNSRRDHQDRDRRRDEPPRENHHRNVVGTINVIAGGITRGTESTPQTRKKQVRSEESPKKDKQAACPSGIMATEIVDMRDETSFQRPSPEGDLEDIALKEGDPSKTTKLGGRKWSRS</sequence>
<feature type="compositionally biased region" description="Basic and acidic residues" evidence="1">
    <location>
        <begin position="333"/>
        <end position="390"/>
    </location>
</feature>
<dbReference type="AlphaFoldDB" id="A0A834W3H3"/>
<name>A0A834W3H3_9FABA</name>
<keyword evidence="4" id="KW-1185">Reference proteome</keyword>
<dbReference type="Proteomes" id="UP000634136">
    <property type="component" value="Unassembled WGS sequence"/>
</dbReference>
<evidence type="ECO:0000259" key="2">
    <source>
        <dbReference type="Pfam" id="PF03732"/>
    </source>
</evidence>